<protein>
    <submittedName>
        <fullName evidence="2">Nucleoside-diphosphate-sugar epimerase</fullName>
    </submittedName>
</protein>
<reference evidence="2" key="1">
    <citation type="journal article" date="2015" name="Genome Announc.">
        <title>Draft Genome Sequences of Anaerolinea thermolimosa IMO-1, Bellilinea caldifistulae GOMI-1, Leptolinea tardivitalis YMTK-2, Levilinea saccharolytica KIBI-1, Longilinea arvoryzae KOME-1, Previously Described as Members of the Class Anaerolineae (Chloroflexi).</title>
        <authorList>
            <person name="Matsuura N."/>
            <person name="Tourlousse M.D."/>
            <person name="Ohashi A."/>
            <person name="Hugenholtz P."/>
            <person name="Sekiguchi Y."/>
        </authorList>
    </citation>
    <scope>NUCLEOTIDE SEQUENCE</scope>
    <source>
        <strain evidence="2">KIBI-1</strain>
    </source>
</reference>
<dbReference type="PANTHER" id="PTHR48079:SF6">
    <property type="entry name" value="NAD(P)-BINDING DOMAIN-CONTAINING PROTEIN-RELATED"/>
    <property type="match status" value="1"/>
</dbReference>
<dbReference type="Gene3D" id="3.40.50.720">
    <property type="entry name" value="NAD(P)-binding Rossmann-like Domain"/>
    <property type="match status" value="1"/>
</dbReference>
<dbReference type="EMBL" id="DF967975">
    <property type="protein sequence ID" value="GAP19185.1"/>
    <property type="molecule type" value="Genomic_DNA"/>
</dbReference>
<evidence type="ECO:0000313" key="4">
    <source>
        <dbReference type="Proteomes" id="UP000050501"/>
    </source>
</evidence>
<dbReference type="Pfam" id="PF01370">
    <property type="entry name" value="Epimerase"/>
    <property type="match status" value="1"/>
</dbReference>
<feature type="domain" description="NAD-dependent epimerase/dehydratase" evidence="1">
    <location>
        <begin position="3"/>
        <end position="232"/>
    </location>
</feature>
<dbReference type="Proteomes" id="UP000050501">
    <property type="component" value="Unassembled WGS sequence"/>
</dbReference>
<organism evidence="2">
    <name type="scientific">Levilinea saccharolytica</name>
    <dbReference type="NCBI Taxonomy" id="229921"/>
    <lineage>
        <taxon>Bacteria</taxon>
        <taxon>Bacillati</taxon>
        <taxon>Chloroflexota</taxon>
        <taxon>Anaerolineae</taxon>
        <taxon>Anaerolineales</taxon>
        <taxon>Anaerolineaceae</taxon>
        <taxon>Levilinea</taxon>
    </lineage>
</organism>
<evidence type="ECO:0000313" key="3">
    <source>
        <dbReference type="EMBL" id="KPL91506.1"/>
    </source>
</evidence>
<dbReference type="GO" id="GO:0004029">
    <property type="term" value="F:aldehyde dehydrogenase (NAD+) activity"/>
    <property type="evidence" value="ECO:0007669"/>
    <property type="project" value="TreeGrafter"/>
</dbReference>
<dbReference type="EMBL" id="LGCM01000003">
    <property type="protein sequence ID" value="KPL91506.1"/>
    <property type="molecule type" value="Genomic_DNA"/>
</dbReference>
<sequence length="338" mass="36010">MRALVTGATGFIGAALCRGLLAAGYTVRALRRPTSNMRLLEDLPVERVEGDLTQPESLDAAMQDVQVVFHAAAMLGDDHDAGRLYAVTVEGSRSVFLAAHQAGVQRVVLTSSAAALGVPQGGPLAGTVRSGMDENHTWNYPPQSWPYAYAKYLSELEAQRAVAAGLDVVTVNPTLVMGAGDIYRHNTSLVVQVAQRKLPALVEGGLNVVHVADVVAGHLAALERGRRGERYLLAGDNLTLVELVKKIAALAGVEPPTVVLPAGVARRLALPASWFSQYLTLQSAVLALRMAGRLFYVDGRKASVELRLGPPRPADEAIREAYDYFVSVGTISARAADR</sequence>
<evidence type="ECO:0000259" key="1">
    <source>
        <dbReference type="Pfam" id="PF01370"/>
    </source>
</evidence>
<dbReference type="InterPro" id="IPR036291">
    <property type="entry name" value="NAD(P)-bd_dom_sf"/>
</dbReference>
<dbReference type="InterPro" id="IPR001509">
    <property type="entry name" value="Epimerase_deHydtase"/>
</dbReference>
<dbReference type="GO" id="GO:0005737">
    <property type="term" value="C:cytoplasm"/>
    <property type="evidence" value="ECO:0007669"/>
    <property type="project" value="TreeGrafter"/>
</dbReference>
<accession>A0A0M8JRV0</accession>
<keyword evidence="4" id="KW-1185">Reference proteome</keyword>
<reference evidence="3 4" key="2">
    <citation type="submission" date="2015-07" db="EMBL/GenBank/DDBJ databases">
        <title>Genome sequence of Levilinea saccharolytica DSM 16555.</title>
        <authorList>
            <person name="Hemp J."/>
            <person name="Ward L.M."/>
            <person name="Pace L.A."/>
            <person name="Fischer W.W."/>
        </authorList>
    </citation>
    <scope>NUCLEOTIDE SEQUENCE [LARGE SCALE GENOMIC DNA]</scope>
    <source>
        <strain evidence="3 4">KIBI-1</strain>
    </source>
</reference>
<dbReference type="STRING" id="229921.ADN01_00795"/>
<dbReference type="OrthoDB" id="9807212at2"/>
<proteinExistence type="predicted"/>
<dbReference type="RefSeq" id="WP_062419485.1">
    <property type="nucleotide sequence ID" value="NZ_LGCM01000003.1"/>
</dbReference>
<evidence type="ECO:0000313" key="2">
    <source>
        <dbReference type="EMBL" id="GAP19185.1"/>
    </source>
</evidence>
<dbReference type="PANTHER" id="PTHR48079">
    <property type="entry name" value="PROTEIN YEEZ"/>
    <property type="match status" value="1"/>
</dbReference>
<dbReference type="SUPFAM" id="SSF51735">
    <property type="entry name" value="NAD(P)-binding Rossmann-fold domains"/>
    <property type="match status" value="1"/>
</dbReference>
<name>A0A0M8JRV0_9CHLR</name>
<gene>
    <name evidence="3" type="ORF">ADN01_00795</name>
    <name evidence="2" type="ORF">LSAC_03085</name>
</gene>
<dbReference type="InterPro" id="IPR051783">
    <property type="entry name" value="NAD(P)-dependent_oxidoreduct"/>
</dbReference>
<dbReference type="AlphaFoldDB" id="A0A0M8JRV0"/>